<dbReference type="PROSITE" id="PS51695">
    <property type="entry name" value="SEDOLISIN"/>
    <property type="match status" value="1"/>
</dbReference>
<dbReference type="InterPro" id="IPR030400">
    <property type="entry name" value="Sedolisin_dom"/>
</dbReference>
<dbReference type="SUPFAM" id="SSF54897">
    <property type="entry name" value="Protease propeptides/inhibitors"/>
    <property type="match status" value="1"/>
</dbReference>
<proteinExistence type="predicted"/>
<keyword evidence="11" id="KW-1185">Reference proteome</keyword>
<comment type="caution">
    <text evidence="10">The sequence shown here is derived from an EMBL/GenBank/DDBJ whole genome shotgun (WGS) entry which is preliminary data.</text>
</comment>
<evidence type="ECO:0000259" key="9">
    <source>
        <dbReference type="PROSITE" id="PS51695"/>
    </source>
</evidence>
<dbReference type="SUPFAM" id="SSF52743">
    <property type="entry name" value="Subtilisin-like"/>
    <property type="match status" value="1"/>
</dbReference>
<dbReference type="Gene3D" id="3.40.50.200">
    <property type="entry name" value="Peptidase S8/S53 domain"/>
    <property type="match status" value="1"/>
</dbReference>
<comment type="cofactor">
    <cofactor evidence="8">
        <name>Ca(2+)</name>
        <dbReference type="ChEBI" id="CHEBI:29108"/>
    </cofactor>
    <text evidence="8">Binds 1 Ca(2+) ion per subunit.</text>
</comment>
<sequence>MKIAQVVRNLVAASVVCEAASTYRGRASHVLHEKRSDGPSAWTRSVRVHRDAILPIRIGLVQTNLEHGYDHLMDVSHPSSPNFGKHWTAEQVHEAFAPEEESVQVVKDWLIASGIDENDIVQSDNKGWLAMDIPAKDAERLFQTEYHEHEHVRTGSTRIGCEHYYIPSDVKKHVDYVTPGVKLSAPVKKRTVKRSISPAWKHRPGPPHMIPPHSPHPWVMPGGAHQLPPQLQDCGRNITPACIKALYMIPDATLHDSVNSLGIFEDGDYYAQEDLDLFFAQYAPNVPQGTAPIPAFIDGAQAPVAQNSSLNTGESDIDLDMAYSLIYPQTVTLYQTDDFNYAEAELSGDYEGFLNTFLDALDGQSYCNYTAYGITGDSPGIDPSYPDPAAGGYKGALQCGVYKPTRVITGSYGEAEYDLPPNYQKRQCNEFMKLALQGHTIMFSSSDYGVASYPGDVSPSGCLGADETIYNPDYPANCPYITAVGATRLYADQTVLDPESALQADLGGDASLFSSAGGFANYFKTPDYQKKAVGEYFARHDPLHPYYVYDGTNSSIGSHGGIYNRAGRGIPDVSANGALFRAYTDGIDYHYYGTSLASPLWASIITLINEERTAVGKGPVGFINPTLYANPNVLIDIKNGSNPGCGSSGFSAVEGWDPVTGLGSPHYPSLLRLFMSLP</sequence>
<evidence type="ECO:0000256" key="1">
    <source>
        <dbReference type="ARBA" id="ARBA00004239"/>
    </source>
</evidence>
<dbReference type="CDD" id="cd04056">
    <property type="entry name" value="Peptidases_S53"/>
    <property type="match status" value="1"/>
</dbReference>
<keyword evidence="3 8" id="KW-0479">Metal-binding</keyword>
<dbReference type="PANTHER" id="PTHR14218:SF19">
    <property type="entry name" value="SERINE PROTEASE AORO, PUTATIVE (AFU_ORTHOLOGUE AFUA_6G10250)-RELATED"/>
    <property type="match status" value="1"/>
</dbReference>
<dbReference type="EMBL" id="JBFMKM010000012">
    <property type="protein sequence ID" value="KAL1302614.1"/>
    <property type="molecule type" value="Genomic_DNA"/>
</dbReference>
<dbReference type="InterPro" id="IPR036852">
    <property type="entry name" value="Peptidase_S8/S53_dom_sf"/>
</dbReference>
<evidence type="ECO:0000256" key="6">
    <source>
        <dbReference type="ARBA" id="ARBA00022837"/>
    </source>
</evidence>
<evidence type="ECO:0000313" key="11">
    <source>
        <dbReference type="Proteomes" id="UP001562354"/>
    </source>
</evidence>
<feature type="active site" description="Charge relay system" evidence="8">
    <location>
        <position position="595"/>
    </location>
</feature>
<reference evidence="10 11" key="1">
    <citation type="submission" date="2024-07" db="EMBL/GenBank/DDBJ databases">
        <title>Draft sequence of the Neodothiora populina.</title>
        <authorList>
            <person name="Drown D.D."/>
            <person name="Schuette U.S."/>
            <person name="Buechlein A.B."/>
            <person name="Rusch D.R."/>
            <person name="Winton L.W."/>
            <person name="Adams G.A."/>
        </authorList>
    </citation>
    <scope>NUCLEOTIDE SEQUENCE [LARGE SCALE GENOMIC DNA]</scope>
    <source>
        <strain evidence="10 11">CPC 39397</strain>
    </source>
</reference>
<feature type="binding site" evidence="8">
    <location>
        <position position="657"/>
    </location>
    <ligand>
        <name>Ca(2+)</name>
        <dbReference type="ChEBI" id="CHEBI:29108"/>
    </ligand>
</feature>
<feature type="binding site" evidence="8">
    <location>
        <position position="655"/>
    </location>
    <ligand>
        <name>Ca(2+)</name>
        <dbReference type="ChEBI" id="CHEBI:29108"/>
    </ligand>
</feature>
<organism evidence="10 11">
    <name type="scientific">Neodothiora populina</name>
    <dbReference type="NCBI Taxonomy" id="2781224"/>
    <lineage>
        <taxon>Eukaryota</taxon>
        <taxon>Fungi</taxon>
        <taxon>Dikarya</taxon>
        <taxon>Ascomycota</taxon>
        <taxon>Pezizomycotina</taxon>
        <taxon>Dothideomycetes</taxon>
        <taxon>Dothideomycetidae</taxon>
        <taxon>Dothideales</taxon>
        <taxon>Dothioraceae</taxon>
        <taxon>Neodothiora</taxon>
    </lineage>
</organism>
<feature type="binding site" evidence="8">
    <location>
        <position position="637"/>
    </location>
    <ligand>
        <name>Ca(2+)</name>
        <dbReference type="ChEBI" id="CHEBI:29108"/>
    </ligand>
</feature>
<evidence type="ECO:0000256" key="5">
    <source>
        <dbReference type="ARBA" id="ARBA00022825"/>
    </source>
</evidence>
<evidence type="ECO:0000256" key="3">
    <source>
        <dbReference type="ARBA" id="ARBA00022723"/>
    </source>
</evidence>
<dbReference type="InterPro" id="IPR050819">
    <property type="entry name" value="Tripeptidyl-peptidase_I"/>
</dbReference>
<evidence type="ECO:0000256" key="4">
    <source>
        <dbReference type="ARBA" id="ARBA00022801"/>
    </source>
</evidence>
<dbReference type="Pfam" id="PF09286">
    <property type="entry name" value="Pro-kuma_activ"/>
    <property type="match status" value="1"/>
</dbReference>
<evidence type="ECO:0000256" key="7">
    <source>
        <dbReference type="ARBA" id="ARBA00023145"/>
    </source>
</evidence>
<keyword evidence="2 8" id="KW-0645">Protease</keyword>
<dbReference type="PANTHER" id="PTHR14218">
    <property type="entry name" value="PROTEASE S8 TRIPEPTIDYL PEPTIDASE I CLN2"/>
    <property type="match status" value="1"/>
</dbReference>
<feature type="binding site" evidence="8">
    <location>
        <position position="636"/>
    </location>
    <ligand>
        <name>Ca(2+)</name>
        <dbReference type="ChEBI" id="CHEBI:29108"/>
    </ligand>
</feature>
<gene>
    <name evidence="10" type="ORF">AAFC00_002987</name>
</gene>
<comment type="subcellular location">
    <subcellularLocation>
        <location evidence="1">Secreted</location>
        <location evidence="1">Extracellular space</location>
    </subcellularLocation>
</comment>
<feature type="domain" description="Peptidase S53" evidence="9">
    <location>
        <begin position="237"/>
        <end position="677"/>
    </location>
</feature>
<feature type="active site" description="Charge relay system" evidence="8">
    <location>
        <position position="318"/>
    </location>
</feature>
<evidence type="ECO:0000256" key="8">
    <source>
        <dbReference type="PROSITE-ProRule" id="PRU01032"/>
    </source>
</evidence>
<name>A0ABR3P9A9_9PEZI</name>
<protein>
    <recommendedName>
        <fullName evidence="9">Peptidase S53 domain-containing protein</fullName>
    </recommendedName>
</protein>
<evidence type="ECO:0000313" key="10">
    <source>
        <dbReference type="EMBL" id="KAL1302614.1"/>
    </source>
</evidence>
<keyword evidence="5 8" id="KW-0720">Serine protease</keyword>
<evidence type="ECO:0000256" key="2">
    <source>
        <dbReference type="ARBA" id="ARBA00022670"/>
    </source>
</evidence>
<accession>A0ABR3P9A9</accession>
<dbReference type="SMART" id="SM00944">
    <property type="entry name" value="Pro-kuma_activ"/>
    <property type="match status" value="1"/>
</dbReference>
<dbReference type="InterPro" id="IPR015366">
    <property type="entry name" value="S53_propep"/>
</dbReference>
<feature type="active site" description="Charge relay system" evidence="8">
    <location>
        <position position="314"/>
    </location>
</feature>
<dbReference type="GeneID" id="95976689"/>
<keyword evidence="4 8" id="KW-0378">Hydrolase</keyword>
<keyword evidence="7" id="KW-0865">Zymogen</keyword>
<dbReference type="RefSeq" id="XP_069198890.1">
    <property type="nucleotide sequence ID" value="XM_069342390.1"/>
</dbReference>
<keyword evidence="6 8" id="KW-0106">Calcium</keyword>
<dbReference type="CDD" id="cd11377">
    <property type="entry name" value="Pro-peptidase_S53"/>
    <property type="match status" value="1"/>
</dbReference>
<dbReference type="Proteomes" id="UP001562354">
    <property type="component" value="Unassembled WGS sequence"/>
</dbReference>